<keyword evidence="3" id="KW-1185">Reference proteome</keyword>
<proteinExistence type="predicted"/>
<dbReference type="InterPro" id="IPR025322">
    <property type="entry name" value="PADRE_dom"/>
</dbReference>
<reference evidence="2" key="2">
    <citation type="submission" date="2023-06" db="EMBL/GenBank/DDBJ databases">
        <authorList>
            <person name="Swenson N.G."/>
            <person name="Wegrzyn J.L."/>
            <person name="Mcevoy S.L."/>
        </authorList>
    </citation>
    <scope>NUCLEOTIDE SEQUENCE</scope>
    <source>
        <strain evidence="2">NS2018</strain>
        <tissue evidence="2">Leaf</tissue>
    </source>
</reference>
<feature type="compositionally biased region" description="Polar residues" evidence="1">
    <location>
        <begin position="269"/>
        <end position="278"/>
    </location>
</feature>
<dbReference type="Pfam" id="PF14009">
    <property type="entry name" value="PADRE"/>
    <property type="match status" value="1"/>
</dbReference>
<dbReference type="AlphaFoldDB" id="A0AA39RK02"/>
<comment type="caution">
    <text evidence="2">The sequence shown here is derived from an EMBL/GenBank/DDBJ whole genome shotgun (WGS) entry which is preliminary data.</text>
</comment>
<dbReference type="Proteomes" id="UP001168877">
    <property type="component" value="Unassembled WGS sequence"/>
</dbReference>
<accession>A0AA39RK02</accession>
<protein>
    <submittedName>
        <fullName evidence="2">Uncharacterized protein</fullName>
    </submittedName>
</protein>
<feature type="region of interest" description="Disordered" evidence="1">
    <location>
        <begin position="219"/>
        <end position="278"/>
    </location>
</feature>
<evidence type="ECO:0000256" key="1">
    <source>
        <dbReference type="SAM" id="MobiDB-lite"/>
    </source>
</evidence>
<dbReference type="PANTHER" id="PTHR33148:SF3">
    <property type="entry name" value="DUF4228 DOMAIN PROTEIN"/>
    <property type="match status" value="1"/>
</dbReference>
<reference evidence="2" key="1">
    <citation type="journal article" date="2022" name="Plant J.">
        <title>Strategies of tolerance reflected in two North American maple genomes.</title>
        <authorList>
            <person name="McEvoy S.L."/>
            <person name="Sezen U.U."/>
            <person name="Trouern-Trend A."/>
            <person name="McMahon S.M."/>
            <person name="Schaberg P.G."/>
            <person name="Yang J."/>
            <person name="Wegrzyn J.L."/>
            <person name="Swenson N.G."/>
        </authorList>
    </citation>
    <scope>NUCLEOTIDE SEQUENCE</scope>
    <source>
        <strain evidence="2">NS2018</strain>
    </source>
</reference>
<dbReference type="PANTHER" id="PTHR33148">
    <property type="entry name" value="PLASTID MOVEMENT IMPAIRED PROTEIN-RELATED"/>
    <property type="match status" value="1"/>
</dbReference>
<evidence type="ECO:0000313" key="2">
    <source>
        <dbReference type="EMBL" id="KAK0575149.1"/>
    </source>
</evidence>
<sequence length="350" mass="39410">MGNSLGGKKSTKVMKISGETFKLKTPVKAEEVVKDYPGHVLLESESVKHFGIRAKPLQPHQQLEPKRLYFLVDLPENVSKEKVPRRVRSGINMSAKDRLESLMLSRRSISDLSIMKPISSLPEGTPLPPREEAMRRVRMMLPKSKVDKLMKESKNEAEVAEKIVDLCLANTTNNNIGSREVLDKKKTKNGVLLEQQQQQQQQQMHWKASNGRNIRQGFKARENDNSSSVNGQPEKPSIGTRSCEVDTDSCRARPSPSHTPGRAPGCPSRTAQPLAQHSNCRKSTVTHRSATGLAQQLSQICRHTPHGHRLTTTVVVDLRSHVLLQQEIQQDSTKVSIFFSFFDRRFSKIR</sequence>
<evidence type="ECO:0000313" key="3">
    <source>
        <dbReference type="Proteomes" id="UP001168877"/>
    </source>
</evidence>
<name>A0AA39RK02_ACESA</name>
<gene>
    <name evidence="2" type="ORF">LWI29_034619</name>
</gene>
<dbReference type="EMBL" id="JAUESC010000387">
    <property type="protein sequence ID" value="KAK0575149.1"/>
    <property type="molecule type" value="Genomic_DNA"/>
</dbReference>
<organism evidence="2 3">
    <name type="scientific">Acer saccharum</name>
    <name type="common">Sugar maple</name>
    <dbReference type="NCBI Taxonomy" id="4024"/>
    <lineage>
        <taxon>Eukaryota</taxon>
        <taxon>Viridiplantae</taxon>
        <taxon>Streptophyta</taxon>
        <taxon>Embryophyta</taxon>
        <taxon>Tracheophyta</taxon>
        <taxon>Spermatophyta</taxon>
        <taxon>Magnoliopsida</taxon>
        <taxon>eudicotyledons</taxon>
        <taxon>Gunneridae</taxon>
        <taxon>Pentapetalae</taxon>
        <taxon>rosids</taxon>
        <taxon>malvids</taxon>
        <taxon>Sapindales</taxon>
        <taxon>Sapindaceae</taxon>
        <taxon>Hippocastanoideae</taxon>
        <taxon>Acereae</taxon>
        <taxon>Acer</taxon>
    </lineage>
</organism>